<dbReference type="Proteomes" id="UP000703661">
    <property type="component" value="Unassembled WGS sequence"/>
</dbReference>
<dbReference type="PANTHER" id="PTHR36535:SF1">
    <property type="entry name" value="DUF1772 DOMAIN-CONTAINING PROTEIN"/>
    <property type="match status" value="1"/>
</dbReference>
<keyword evidence="1" id="KW-0472">Membrane</keyword>
<keyword evidence="3" id="KW-1185">Reference proteome</keyword>
<evidence type="ECO:0000313" key="2">
    <source>
        <dbReference type="EMBL" id="KAG0010310.1"/>
    </source>
</evidence>
<dbReference type="OrthoDB" id="5954308at2759"/>
<accession>A0A9P6SXM6</accession>
<dbReference type="PANTHER" id="PTHR36535">
    <property type="entry name" value="YALI0E30327P"/>
    <property type="match status" value="1"/>
</dbReference>
<feature type="transmembrane region" description="Helical" evidence="1">
    <location>
        <begin position="91"/>
        <end position="111"/>
    </location>
</feature>
<evidence type="ECO:0000313" key="3">
    <source>
        <dbReference type="Proteomes" id="UP000703661"/>
    </source>
</evidence>
<dbReference type="InterPro" id="IPR013901">
    <property type="entry name" value="Anthrone_oxy"/>
</dbReference>
<feature type="transmembrane region" description="Helical" evidence="1">
    <location>
        <begin position="16"/>
        <end position="38"/>
    </location>
</feature>
<keyword evidence="1" id="KW-1133">Transmembrane helix</keyword>
<dbReference type="EMBL" id="JAAAID010001367">
    <property type="protein sequence ID" value="KAG0010310.1"/>
    <property type="molecule type" value="Genomic_DNA"/>
</dbReference>
<organism evidence="2 3">
    <name type="scientific">Entomortierella chlamydospora</name>
    <dbReference type="NCBI Taxonomy" id="101097"/>
    <lineage>
        <taxon>Eukaryota</taxon>
        <taxon>Fungi</taxon>
        <taxon>Fungi incertae sedis</taxon>
        <taxon>Mucoromycota</taxon>
        <taxon>Mortierellomycotina</taxon>
        <taxon>Mortierellomycetes</taxon>
        <taxon>Mortierellales</taxon>
        <taxon>Mortierellaceae</taxon>
        <taxon>Entomortierella</taxon>
    </lineage>
</organism>
<feature type="transmembrane region" description="Helical" evidence="1">
    <location>
        <begin position="159"/>
        <end position="178"/>
    </location>
</feature>
<evidence type="ECO:0000256" key="1">
    <source>
        <dbReference type="SAM" id="Phobius"/>
    </source>
</evidence>
<sequence length="184" mass="19961">MAIDIQFKAFANPSNALLLGKAVTVASIGIFAGTALSYNTIIMPSIRKFSTTSSLAIWNETVNTSKALQTTMKAISIIGSAGLYHKTKNPAYLYGALTMALIIPYTLLAIAPLNKTLVTIRQDNTVNGKSNSLKDNKSNDSNVEGLLTRWNRLHAGRTLLSYGALFITIYGVISDRGVRFIVFK</sequence>
<dbReference type="AlphaFoldDB" id="A0A9P6SXM6"/>
<reference evidence="2" key="1">
    <citation type="journal article" date="2020" name="Fungal Divers.">
        <title>Resolving the Mortierellaceae phylogeny through synthesis of multi-gene phylogenetics and phylogenomics.</title>
        <authorList>
            <person name="Vandepol N."/>
            <person name="Liber J."/>
            <person name="Desiro A."/>
            <person name="Na H."/>
            <person name="Kennedy M."/>
            <person name="Barry K."/>
            <person name="Grigoriev I.V."/>
            <person name="Miller A.N."/>
            <person name="O'Donnell K."/>
            <person name="Stajich J.E."/>
            <person name="Bonito G."/>
        </authorList>
    </citation>
    <scope>NUCLEOTIDE SEQUENCE</scope>
    <source>
        <strain evidence="2">NRRL 2769</strain>
    </source>
</reference>
<dbReference type="Pfam" id="PF08592">
    <property type="entry name" value="Anthrone_oxy"/>
    <property type="match status" value="1"/>
</dbReference>
<proteinExistence type="predicted"/>
<comment type="caution">
    <text evidence="2">The sequence shown here is derived from an EMBL/GenBank/DDBJ whole genome shotgun (WGS) entry which is preliminary data.</text>
</comment>
<protein>
    <submittedName>
        <fullName evidence="2">Uncharacterized protein</fullName>
    </submittedName>
</protein>
<gene>
    <name evidence="2" type="ORF">BGZ80_001600</name>
</gene>
<keyword evidence="1" id="KW-0812">Transmembrane</keyword>
<name>A0A9P6SXM6_9FUNG</name>